<gene>
    <name evidence="1" type="ORF">E5L68_001845</name>
</gene>
<dbReference type="RefSeq" id="WP_317130710.1">
    <property type="nucleotide sequence ID" value="NZ_SRMP02000001.1"/>
</dbReference>
<accession>A0ABW9JEE9</accession>
<dbReference type="EMBL" id="SRMP02000001">
    <property type="protein sequence ID" value="MFN0290111.1"/>
    <property type="molecule type" value="Genomic_DNA"/>
</dbReference>
<name>A0ABW9JEE9_9SPHI</name>
<keyword evidence="2" id="KW-1185">Reference proteome</keyword>
<dbReference type="Gene3D" id="2.180.10.10">
    <property type="entry name" value="RHS repeat-associated core"/>
    <property type="match status" value="1"/>
</dbReference>
<dbReference type="InterPro" id="IPR050708">
    <property type="entry name" value="T6SS_VgrG/RHS"/>
</dbReference>
<dbReference type="InterPro" id="IPR029058">
    <property type="entry name" value="AB_hydrolase_fold"/>
</dbReference>
<reference evidence="1 2" key="1">
    <citation type="submission" date="2024-12" db="EMBL/GenBank/DDBJ databases">
        <authorList>
            <person name="Hu S."/>
        </authorList>
    </citation>
    <scope>NUCLEOTIDE SEQUENCE [LARGE SCALE GENOMIC DNA]</scope>
    <source>
        <strain evidence="1 2">P-25</strain>
    </source>
</reference>
<comment type="caution">
    <text evidence="1">The sequence shown here is derived from an EMBL/GenBank/DDBJ whole genome shotgun (WGS) entry which is preliminary data.</text>
</comment>
<protein>
    <submittedName>
        <fullName evidence="1">RHS repeat-associated core domain-containing protein</fullName>
    </submittedName>
</protein>
<evidence type="ECO:0000313" key="2">
    <source>
        <dbReference type="Proteomes" id="UP001517367"/>
    </source>
</evidence>
<proteinExistence type="predicted"/>
<organism evidence="1 2">
    <name type="scientific">Pedobacter helvus</name>
    <dbReference type="NCBI Taxonomy" id="2563444"/>
    <lineage>
        <taxon>Bacteria</taxon>
        <taxon>Pseudomonadati</taxon>
        <taxon>Bacteroidota</taxon>
        <taxon>Sphingobacteriia</taxon>
        <taxon>Sphingobacteriales</taxon>
        <taxon>Sphingobacteriaceae</taxon>
        <taxon>Pedobacter</taxon>
    </lineage>
</organism>
<dbReference type="PANTHER" id="PTHR32305">
    <property type="match status" value="1"/>
</dbReference>
<evidence type="ECO:0000313" key="1">
    <source>
        <dbReference type="EMBL" id="MFN0290111.1"/>
    </source>
</evidence>
<dbReference type="InterPro" id="IPR022385">
    <property type="entry name" value="Rhs_assc_core"/>
</dbReference>
<dbReference type="SUPFAM" id="SSF53474">
    <property type="entry name" value="alpha/beta-Hydrolases"/>
    <property type="match status" value="1"/>
</dbReference>
<dbReference type="NCBIfam" id="TIGR03696">
    <property type="entry name" value="Rhs_assc_core"/>
    <property type="match status" value="1"/>
</dbReference>
<dbReference type="PANTHER" id="PTHR32305:SF15">
    <property type="entry name" value="PROTEIN RHSA-RELATED"/>
    <property type="match status" value="1"/>
</dbReference>
<dbReference type="Pfam" id="PF26363">
    <property type="entry name" value="Phospholipase-like"/>
    <property type="match status" value="1"/>
</dbReference>
<sequence>MSSTTGTTDYVDGIQYTNGNIDLIQTGEGTALNSGGTYSYRYNLSDHLGNVRTVFDIYGGVVRILQRDDYYAFGLRKSGLNGNGAVSLDNKYLYNGKELQDELEQYDYGARFYDPVIGRWNVVDPLAEKDRGWSPYNYVRNNPLRYIDPDGMFFEPTPSEAAAMAKHVYRDKKDPGYLIGGWEVSKVGKGLNLSNKESGFKSEIYEKTTDGVTEYAYVTAGTDMTETKDWTNNGKQLIGTSEQYAESIAIVDELKSRIKGAELTFAGHSLGGGLAENNSLHTGDKAITFNAAGLSPLTSRTSKKSNTDAYIMTTDPLNAVQQATSIPTAGGTKHWLQPRSFSGVYNGHSINSIIEALRKPTIGQQINNGLRRSLGIR</sequence>
<dbReference type="Proteomes" id="UP001517367">
    <property type="component" value="Unassembled WGS sequence"/>
</dbReference>